<dbReference type="RefSeq" id="WP_145034797.1">
    <property type="nucleotide sequence ID" value="NZ_CP036271.1"/>
</dbReference>
<sequence length="100" mass="11744">MSDFENPPIEQEQAPPDVRLYIPEPNVWTARVKLGWEKEYCYAKFPGQDYLHLLLNGEIFIEGRDERLCLTCALRRGVITTDRLYWQNRPRLSSLPVHGL</sequence>
<evidence type="ECO:0000313" key="1">
    <source>
        <dbReference type="EMBL" id="QDT57450.1"/>
    </source>
</evidence>
<dbReference type="InParanoid" id="A0A517SMV6"/>
<accession>A0A517SMV6</accession>
<dbReference type="AlphaFoldDB" id="A0A517SMV6"/>
<dbReference type="OrthoDB" id="214926at2"/>
<proteinExistence type="predicted"/>
<keyword evidence="2" id="KW-1185">Reference proteome</keyword>
<reference evidence="1 2" key="1">
    <citation type="submission" date="2019-02" db="EMBL/GenBank/DDBJ databases">
        <title>Deep-cultivation of Planctomycetes and their phenomic and genomic characterization uncovers novel biology.</title>
        <authorList>
            <person name="Wiegand S."/>
            <person name="Jogler M."/>
            <person name="Boedeker C."/>
            <person name="Pinto D."/>
            <person name="Vollmers J."/>
            <person name="Rivas-Marin E."/>
            <person name="Kohn T."/>
            <person name="Peeters S.H."/>
            <person name="Heuer A."/>
            <person name="Rast P."/>
            <person name="Oberbeckmann S."/>
            <person name="Bunk B."/>
            <person name="Jeske O."/>
            <person name="Meyerdierks A."/>
            <person name="Storesund J.E."/>
            <person name="Kallscheuer N."/>
            <person name="Luecker S."/>
            <person name="Lage O.M."/>
            <person name="Pohl T."/>
            <person name="Merkel B.J."/>
            <person name="Hornburger P."/>
            <person name="Mueller R.-W."/>
            <person name="Bruemmer F."/>
            <person name="Labrenz M."/>
            <person name="Spormann A.M."/>
            <person name="Op den Camp H."/>
            <person name="Overmann J."/>
            <person name="Amann R."/>
            <person name="Jetten M.S.M."/>
            <person name="Mascher T."/>
            <person name="Medema M.H."/>
            <person name="Devos D.P."/>
            <person name="Kaster A.-K."/>
            <person name="Ovreas L."/>
            <person name="Rohde M."/>
            <person name="Galperin M.Y."/>
            <person name="Jogler C."/>
        </authorList>
    </citation>
    <scope>NUCLEOTIDE SEQUENCE [LARGE SCALE GENOMIC DNA]</scope>
    <source>
        <strain evidence="1 2">Pan44</strain>
    </source>
</reference>
<evidence type="ECO:0000313" key="2">
    <source>
        <dbReference type="Proteomes" id="UP000315700"/>
    </source>
</evidence>
<organism evidence="1 2">
    <name type="scientific">Caulifigura coniformis</name>
    <dbReference type="NCBI Taxonomy" id="2527983"/>
    <lineage>
        <taxon>Bacteria</taxon>
        <taxon>Pseudomonadati</taxon>
        <taxon>Planctomycetota</taxon>
        <taxon>Planctomycetia</taxon>
        <taxon>Planctomycetales</taxon>
        <taxon>Planctomycetaceae</taxon>
        <taxon>Caulifigura</taxon>
    </lineage>
</organism>
<dbReference type="Proteomes" id="UP000315700">
    <property type="component" value="Chromosome"/>
</dbReference>
<protein>
    <submittedName>
        <fullName evidence="1">Uncharacterized protein</fullName>
    </submittedName>
</protein>
<name>A0A517SMV6_9PLAN</name>
<dbReference type="EMBL" id="CP036271">
    <property type="protein sequence ID" value="QDT57450.1"/>
    <property type="molecule type" value="Genomic_DNA"/>
</dbReference>
<dbReference type="KEGG" id="ccos:Pan44_55190"/>
<gene>
    <name evidence="1" type="ORF">Pan44_55190</name>
</gene>